<reference evidence="1 2" key="1">
    <citation type="journal article" date="2011" name="PLoS ONE">
        <title>The entomopathogenic bacterial endosymbionts xenorhabdus and photorhabdus: convergent lifestyles from divergent genomes.</title>
        <authorList>
            <person name="Chaston J.M."/>
            <person name="Suen G."/>
            <person name="Tucker S.L."/>
            <person name="Andersen A.W."/>
            <person name="Bhasin A."/>
            <person name="Bode E."/>
            <person name="Bode H.B."/>
            <person name="Brachmann A.O."/>
            <person name="Cowles C.E."/>
            <person name="Cowles K.N."/>
            <person name="Darby C."/>
            <person name="de Leon L."/>
            <person name="Drace K."/>
            <person name="Du Z."/>
            <person name="Givaudan A."/>
            <person name="Herbert Tran E.E."/>
            <person name="Jewell K.A."/>
            <person name="Knack J.J."/>
            <person name="Krasomil-Osterfeld K.C."/>
            <person name="Kukor R."/>
            <person name="Lanois A."/>
            <person name="Latreille P."/>
            <person name="Leimgruber N.K."/>
            <person name="Lipke C.M."/>
            <person name="Liu R."/>
            <person name="Lu X."/>
            <person name="Martens E.C."/>
            <person name="Marri P.R."/>
            <person name="Medigue C."/>
            <person name="Menard M.L."/>
            <person name="Miller N.M."/>
            <person name="Morales-Soto N."/>
            <person name="Norton S."/>
            <person name="Ogier J.C."/>
            <person name="Orchard S.S."/>
            <person name="Park D."/>
            <person name="Park Y."/>
            <person name="Qurollo B.A."/>
            <person name="Sugar D.R."/>
            <person name="Richards G.R."/>
            <person name="Rouy Z."/>
            <person name="Slominski B."/>
            <person name="Slominski K."/>
            <person name="Snyder H."/>
            <person name="Tjaden B.C."/>
            <person name="van der Hoeven R."/>
            <person name="Welch R.D."/>
            <person name="Wheeler C."/>
            <person name="Xiang B."/>
            <person name="Barbazuk B."/>
            <person name="Gaudriault S."/>
            <person name="Goodner B."/>
            <person name="Slater S.C."/>
            <person name="Forst S."/>
            <person name="Goldman B.S."/>
            <person name="Goodrich-Blair H."/>
        </authorList>
    </citation>
    <scope>NUCLEOTIDE SEQUENCE [LARGE SCALE GENOMIC DNA]</scope>
    <source>
        <strain evidence="2">ATCC 19061 / DSM 3370 / CCUG 14189 / LMG 1036 / NCIMB 9965 / AN6</strain>
    </source>
</reference>
<accession>D3VBY3</accession>
<dbReference type="KEGG" id="xne:XNC1_3944"/>
<dbReference type="AlphaFoldDB" id="D3VBY3"/>
<evidence type="ECO:0000313" key="2">
    <source>
        <dbReference type="Proteomes" id="UP000008075"/>
    </source>
</evidence>
<proteinExistence type="predicted"/>
<dbReference type="EMBL" id="FN667742">
    <property type="protein sequence ID" value="CBJ91972.1"/>
    <property type="molecule type" value="Genomic_DNA"/>
</dbReference>
<dbReference type="Proteomes" id="UP000008075">
    <property type="component" value="Chromosome"/>
</dbReference>
<protein>
    <submittedName>
        <fullName evidence="1">Uncharacterized protein</fullName>
    </submittedName>
</protein>
<name>D3VBY3_XENNA</name>
<dbReference type="HOGENOM" id="CLU_3319499_0_0_6"/>
<sequence length="39" mass="4535">MDDKEGENTSDVCEMKSGITFPLIYLMSFKSTFLYRFCS</sequence>
<gene>
    <name evidence="1" type="ordered locus">XNC1_3944</name>
</gene>
<organism evidence="1 2">
    <name type="scientific">Xenorhabdus nematophila (strain ATCC 19061 / DSM 3370 / CCUG 14189 / LMG 1036 / NCIMB 9965 / AN6)</name>
    <dbReference type="NCBI Taxonomy" id="406817"/>
    <lineage>
        <taxon>Bacteria</taxon>
        <taxon>Pseudomonadati</taxon>
        <taxon>Pseudomonadota</taxon>
        <taxon>Gammaproteobacteria</taxon>
        <taxon>Enterobacterales</taxon>
        <taxon>Morganellaceae</taxon>
        <taxon>Xenorhabdus</taxon>
    </lineage>
</organism>
<evidence type="ECO:0000313" key="1">
    <source>
        <dbReference type="EMBL" id="CBJ91972.1"/>
    </source>
</evidence>
<keyword evidence="2" id="KW-1185">Reference proteome</keyword>